<name>A0A9X3DBL0_9SPHI</name>
<proteinExistence type="predicted"/>
<evidence type="ECO:0000313" key="1">
    <source>
        <dbReference type="EMBL" id="MCX3263130.1"/>
    </source>
</evidence>
<dbReference type="AlphaFoldDB" id="A0A9X3DBL0"/>
<organism evidence="1 2">
    <name type="scientific">Pedobacter agri</name>
    <dbReference type="NCBI Taxonomy" id="454586"/>
    <lineage>
        <taxon>Bacteria</taxon>
        <taxon>Pseudomonadati</taxon>
        <taxon>Bacteroidota</taxon>
        <taxon>Sphingobacteriia</taxon>
        <taxon>Sphingobacteriales</taxon>
        <taxon>Sphingobacteriaceae</taxon>
        <taxon>Pedobacter</taxon>
    </lineage>
</organism>
<accession>A0A9X3DBL0</accession>
<comment type="caution">
    <text evidence="1">The sequence shown here is derived from an EMBL/GenBank/DDBJ whole genome shotgun (WGS) entry which is preliminary data.</text>
</comment>
<dbReference type="RefSeq" id="WP_193372058.1">
    <property type="nucleotide sequence ID" value="NZ_JAPJUH010000001.1"/>
</dbReference>
<keyword evidence="2" id="KW-1185">Reference proteome</keyword>
<evidence type="ECO:0000313" key="2">
    <source>
        <dbReference type="Proteomes" id="UP001142592"/>
    </source>
</evidence>
<protein>
    <submittedName>
        <fullName evidence="1">Uncharacterized protein</fullName>
    </submittedName>
</protein>
<sequence>MKNRKGRVAWDSGGLKVFAQALTFSLFIISYARAGCLFRAVIAKEVFSAVAAISFRGHPIVPMLSQICFISVENICEDTEI</sequence>
<gene>
    <name evidence="1" type="ORF">OQZ29_00090</name>
</gene>
<reference evidence="1" key="1">
    <citation type="submission" date="2022-11" db="EMBL/GenBank/DDBJ databases">
        <authorList>
            <person name="Graham C."/>
            <person name="Newman J.D."/>
        </authorList>
    </citation>
    <scope>NUCLEOTIDE SEQUENCE</scope>
    <source>
        <strain evidence="1">DSM 19486</strain>
    </source>
</reference>
<dbReference type="Proteomes" id="UP001142592">
    <property type="component" value="Unassembled WGS sequence"/>
</dbReference>
<dbReference type="EMBL" id="JAPJUH010000001">
    <property type="protein sequence ID" value="MCX3263130.1"/>
    <property type="molecule type" value="Genomic_DNA"/>
</dbReference>